<proteinExistence type="predicted"/>
<dbReference type="Gene3D" id="3.40.630.30">
    <property type="match status" value="1"/>
</dbReference>
<dbReference type="Proteomes" id="UP000773614">
    <property type="component" value="Unassembled WGS sequence"/>
</dbReference>
<sequence>MLGHGFLRGAPAGRPLRRQGRSHGADVVTASIRVADEADLPGVLALYAQPALDNGNVLPLEAAKAVFARFAAYPDYRLFVAVEDGAGGEAIVGTYALLVMDNIGHLGTPSAIIEDVAVAPGRQGEGIGRAMMAHAIEEARARGCYKAVLSSNARREAAHAFYEGIGFTRHGYSFRVELEPTA</sequence>
<organism evidence="4 5">
    <name type="scientific">Propylenella binzhouense</name>
    <dbReference type="NCBI Taxonomy" id="2555902"/>
    <lineage>
        <taxon>Bacteria</taxon>
        <taxon>Pseudomonadati</taxon>
        <taxon>Pseudomonadota</taxon>
        <taxon>Alphaproteobacteria</taxon>
        <taxon>Hyphomicrobiales</taxon>
        <taxon>Propylenellaceae</taxon>
        <taxon>Propylenella</taxon>
    </lineage>
</organism>
<dbReference type="GO" id="GO:0016747">
    <property type="term" value="F:acyltransferase activity, transferring groups other than amino-acyl groups"/>
    <property type="evidence" value="ECO:0007669"/>
    <property type="project" value="InterPro"/>
</dbReference>
<dbReference type="InterPro" id="IPR016181">
    <property type="entry name" value="Acyl_CoA_acyltransferase"/>
</dbReference>
<dbReference type="InterPro" id="IPR000182">
    <property type="entry name" value="GNAT_dom"/>
</dbReference>
<name>A0A964WUF7_9HYPH</name>
<dbReference type="AlphaFoldDB" id="A0A964WUF7"/>
<dbReference type="PANTHER" id="PTHR43877:SF1">
    <property type="entry name" value="ACETYLTRANSFERASE"/>
    <property type="match status" value="1"/>
</dbReference>
<evidence type="ECO:0000256" key="1">
    <source>
        <dbReference type="ARBA" id="ARBA00022679"/>
    </source>
</evidence>
<evidence type="ECO:0000313" key="4">
    <source>
        <dbReference type="EMBL" id="MYZ48978.1"/>
    </source>
</evidence>
<reference evidence="4" key="1">
    <citation type="submission" date="2019-03" db="EMBL/GenBank/DDBJ databases">
        <title>Afifella sp. nov., isolated from activated sludge.</title>
        <authorList>
            <person name="Li Q."/>
            <person name="Liu Y."/>
        </authorList>
    </citation>
    <scope>NUCLEOTIDE SEQUENCE</scope>
    <source>
        <strain evidence="4">L72</strain>
    </source>
</reference>
<protein>
    <submittedName>
        <fullName evidence="4">GNAT family N-acetyltransferase</fullName>
    </submittedName>
</protein>
<keyword evidence="2" id="KW-0012">Acyltransferase</keyword>
<keyword evidence="1" id="KW-0808">Transferase</keyword>
<dbReference type="SUPFAM" id="SSF55729">
    <property type="entry name" value="Acyl-CoA N-acyltransferases (Nat)"/>
    <property type="match status" value="1"/>
</dbReference>
<gene>
    <name evidence="4" type="ORF">E4O86_14780</name>
</gene>
<evidence type="ECO:0000313" key="5">
    <source>
        <dbReference type="Proteomes" id="UP000773614"/>
    </source>
</evidence>
<evidence type="ECO:0000256" key="2">
    <source>
        <dbReference type="ARBA" id="ARBA00023315"/>
    </source>
</evidence>
<accession>A0A964WUF7</accession>
<evidence type="ECO:0000259" key="3">
    <source>
        <dbReference type="PROSITE" id="PS51186"/>
    </source>
</evidence>
<dbReference type="InterPro" id="IPR050832">
    <property type="entry name" value="Bact_Acetyltransf"/>
</dbReference>
<dbReference type="PANTHER" id="PTHR43877">
    <property type="entry name" value="AMINOALKYLPHOSPHONATE N-ACETYLTRANSFERASE-RELATED-RELATED"/>
    <property type="match status" value="1"/>
</dbReference>
<dbReference type="Pfam" id="PF00583">
    <property type="entry name" value="Acetyltransf_1"/>
    <property type="match status" value="1"/>
</dbReference>
<comment type="caution">
    <text evidence="4">The sequence shown here is derived from an EMBL/GenBank/DDBJ whole genome shotgun (WGS) entry which is preliminary data.</text>
</comment>
<dbReference type="OrthoDB" id="9789603at2"/>
<dbReference type="PROSITE" id="PS51186">
    <property type="entry name" value="GNAT"/>
    <property type="match status" value="1"/>
</dbReference>
<dbReference type="EMBL" id="SPKJ01000055">
    <property type="protein sequence ID" value="MYZ48978.1"/>
    <property type="molecule type" value="Genomic_DNA"/>
</dbReference>
<dbReference type="CDD" id="cd04301">
    <property type="entry name" value="NAT_SF"/>
    <property type="match status" value="1"/>
</dbReference>
<keyword evidence="5" id="KW-1185">Reference proteome</keyword>
<feature type="domain" description="N-acetyltransferase" evidence="3">
    <location>
        <begin position="30"/>
        <end position="182"/>
    </location>
</feature>